<gene>
    <name evidence="1" type="ORF">GGR04_003619</name>
</gene>
<reference evidence="1 2" key="1">
    <citation type="submission" date="2020-08" db="EMBL/GenBank/DDBJ databases">
        <title>Genomic Encyclopedia of Type Strains, Phase IV (KMG-IV): sequencing the most valuable type-strain genomes for metagenomic binning, comparative biology and taxonomic classification.</title>
        <authorList>
            <person name="Goeker M."/>
        </authorList>
    </citation>
    <scope>NUCLEOTIDE SEQUENCE [LARGE SCALE GENOMIC DNA]</scope>
    <source>
        <strain evidence="1 2">DSM 102238</strain>
    </source>
</reference>
<comment type="caution">
    <text evidence="1">The sequence shown here is derived from an EMBL/GenBank/DDBJ whole genome shotgun (WGS) entry which is preliminary data.</text>
</comment>
<protein>
    <submittedName>
        <fullName evidence="1">Uncharacterized protein</fullName>
    </submittedName>
</protein>
<evidence type="ECO:0000313" key="1">
    <source>
        <dbReference type="EMBL" id="MBB3999749.1"/>
    </source>
</evidence>
<sequence length="63" mass="7026">MLGFVPAPPPNRRTGTVRNSMLRVVQTVSKSEKTASYQSRSEPILWNQSRAVSRATAFSSTMR</sequence>
<evidence type="ECO:0000313" key="2">
    <source>
        <dbReference type="Proteomes" id="UP000542776"/>
    </source>
</evidence>
<dbReference type="EMBL" id="JACIEK010000012">
    <property type="protein sequence ID" value="MBB3999749.1"/>
    <property type="molecule type" value="Genomic_DNA"/>
</dbReference>
<proteinExistence type="predicted"/>
<organism evidence="1 2">
    <name type="scientific">Aureimonas pseudogalii</name>
    <dbReference type="NCBI Taxonomy" id="1744844"/>
    <lineage>
        <taxon>Bacteria</taxon>
        <taxon>Pseudomonadati</taxon>
        <taxon>Pseudomonadota</taxon>
        <taxon>Alphaproteobacteria</taxon>
        <taxon>Hyphomicrobiales</taxon>
        <taxon>Aurantimonadaceae</taxon>
        <taxon>Aureimonas</taxon>
    </lineage>
</organism>
<name>A0A7W6MLG5_9HYPH</name>
<keyword evidence="2" id="KW-1185">Reference proteome</keyword>
<dbReference type="Proteomes" id="UP000542776">
    <property type="component" value="Unassembled WGS sequence"/>
</dbReference>
<accession>A0A7W6MLG5</accession>
<dbReference type="AlphaFoldDB" id="A0A7W6MLG5"/>